<name>A0A0E9NKJ7_SAICN</name>
<evidence type="ECO:0000256" key="6">
    <source>
        <dbReference type="ARBA" id="ARBA00041184"/>
    </source>
</evidence>
<keyword evidence="3" id="KW-0489">Methyltransferase</keyword>
<dbReference type="Proteomes" id="UP000033140">
    <property type="component" value="Unassembled WGS sequence"/>
</dbReference>
<evidence type="ECO:0000313" key="8">
    <source>
        <dbReference type="EMBL" id="GAO49920.1"/>
    </source>
</evidence>
<keyword evidence="9" id="KW-1185">Reference proteome</keyword>
<evidence type="ECO:0000259" key="7">
    <source>
        <dbReference type="Pfam" id="PF01728"/>
    </source>
</evidence>
<dbReference type="HAMAP" id="MF_01547">
    <property type="entry name" value="RNA_methyltr_E"/>
    <property type="match status" value="1"/>
</dbReference>
<dbReference type="STRING" id="698492.A0A0E9NKJ7"/>
<dbReference type="SUPFAM" id="SSF53335">
    <property type="entry name" value="S-adenosyl-L-methionine-dependent methyltransferases"/>
    <property type="match status" value="1"/>
</dbReference>
<feature type="domain" description="Ribosomal RNA methyltransferase FtsJ" evidence="7">
    <location>
        <begin position="100"/>
        <end position="308"/>
    </location>
</feature>
<dbReference type="InterPro" id="IPR029063">
    <property type="entry name" value="SAM-dependent_MTases_sf"/>
</dbReference>
<evidence type="ECO:0000256" key="5">
    <source>
        <dbReference type="ARBA" id="ARBA00022691"/>
    </source>
</evidence>
<dbReference type="AlphaFoldDB" id="A0A0E9NKJ7"/>
<comment type="similarity">
    <text evidence="1">Belongs to the class I-like SAM-binding methyltransferase superfamily. RNA methyltransferase RlmE family.</text>
</comment>
<dbReference type="PANTHER" id="PTHR10920">
    <property type="entry name" value="RIBOSOMAL RNA METHYLTRANSFERASE"/>
    <property type="match status" value="1"/>
</dbReference>
<keyword evidence="5" id="KW-0949">S-adenosyl-L-methionine</keyword>
<evidence type="ECO:0000313" key="9">
    <source>
        <dbReference type="Proteomes" id="UP000033140"/>
    </source>
</evidence>
<reference evidence="8 9" key="1">
    <citation type="journal article" date="2011" name="J. Gen. Appl. Microbiol.">
        <title>Draft genome sequencing of the enigmatic yeast Saitoella complicata.</title>
        <authorList>
            <person name="Nishida H."/>
            <person name="Hamamoto M."/>
            <person name="Sugiyama J."/>
        </authorList>
    </citation>
    <scope>NUCLEOTIDE SEQUENCE [LARGE SCALE GENOMIC DNA]</scope>
    <source>
        <strain evidence="8 9">NRRL Y-17804</strain>
    </source>
</reference>
<dbReference type="EMBL" id="BACD03000027">
    <property type="protein sequence ID" value="GAO49920.1"/>
    <property type="molecule type" value="Genomic_DNA"/>
</dbReference>
<accession>A0A0E9NKJ7</accession>
<dbReference type="InterPro" id="IPR002877">
    <property type="entry name" value="RNA_MeTrfase_FtsJ_dom"/>
</dbReference>
<reference evidence="8 9" key="3">
    <citation type="journal article" date="2015" name="Genome Announc.">
        <title>Draft Genome Sequence of the Archiascomycetous Yeast Saitoella complicata.</title>
        <authorList>
            <person name="Yamauchi K."/>
            <person name="Kondo S."/>
            <person name="Hamamoto M."/>
            <person name="Takahashi Y."/>
            <person name="Ogura Y."/>
            <person name="Hayashi T."/>
            <person name="Nishida H."/>
        </authorList>
    </citation>
    <scope>NUCLEOTIDE SEQUENCE [LARGE SCALE GENOMIC DNA]</scope>
    <source>
        <strain evidence="8 9">NRRL Y-17804</strain>
    </source>
</reference>
<reference evidence="8 9" key="2">
    <citation type="journal article" date="2014" name="J. Gen. Appl. Microbiol.">
        <title>The early diverging ascomycetous budding yeast Saitoella complicata has three histone deacetylases belonging to the Clr6, Hos2, and Rpd3 lineages.</title>
        <authorList>
            <person name="Nishida H."/>
            <person name="Matsumoto T."/>
            <person name="Kondo S."/>
            <person name="Hamamoto M."/>
            <person name="Yoshikawa H."/>
        </authorList>
    </citation>
    <scope>NUCLEOTIDE SEQUENCE [LARGE SCALE GENOMIC DNA]</scope>
    <source>
        <strain evidence="8 9">NRRL Y-17804</strain>
    </source>
</reference>
<keyword evidence="2" id="KW-0698">rRNA processing</keyword>
<organism evidence="8 9">
    <name type="scientific">Saitoella complicata (strain BCRC 22490 / CBS 7301 / JCM 7358 / NBRC 10748 / NRRL Y-17804)</name>
    <dbReference type="NCBI Taxonomy" id="698492"/>
    <lineage>
        <taxon>Eukaryota</taxon>
        <taxon>Fungi</taxon>
        <taxon>Dikarya</taxon>
        <taxon>Ascomycota</taxon>
        <taxon>Taphrinomycotina</taxon>
        <taxon>Taphrinomycotina incertae sedis</taxon>
        <taxon>Saitoella</taxon>
    </lineage>
</organism>
<evidence type="ECO:0000256" key="4">
    <source>
        <dbReference type="ARBA" id="ARBA00022679"/>
    </source>
</evidence>
<comment type="caution">
    <text evidence="8">The sequence shown here is derived from an EMBL/GenBank/DDBJ whole genome shotgun (WGS) entry which is preliminary data.</text>
</comment>
<dbReference type="GO" id="GO:0005739">
    <property type="term" value="C:mitochondrion"/>
    <property type="evidence" value="ECO:0007669"/>
    <property type="project" value="TreeGrafter"/>
</dbReference>
<evidence type="ECO:0000256" key="1">
    <source>
        <dbReference type="ARBA" id="ARBA00009258"/>
    </source>
</evidence>
<protein>
    <recommendedName>
        <fullName evidence="6">rRNA methyltransferase 2, mitochondrial</fullName>
    </recommendedName>
</protein>
<evidence type="ECO:0000256" key="3">
    <source>
        <dbReference type="ARBA" id="ARBA00022603"/>
    </source>
</evidence>
<dbReference type="PANTHER" id="PTHR10920:SF18">
    <property type="entry name" value="RRNA METHYLTRANSFERASE 2, MITOCHONDRIAL"/>
    <property type="match status" value="1"/>
</dbReference>
<keyword evidence="4" id="KW-0808">Transferase</keyword>
<dbReference type="GO" id="GO:0008650">
    <property type="term" value="F:rRNA (uridine-2'-O-)-methyltransferase activity"/>
    <property type="evidence" value="ECO:0007669"/>
    <property type="project" value="TreeGrafter"/>
</dbReference>
<dbReference type="OMA" id="HRQTDHL"/>
<sequence>MTVTARLRNRRYNPTELHLANPNPSIRPIPIATAMNSSRLLTSLFRQLFTTPARSCQHQQHRAFHATRIILDKGKSGSSKQWLQRQGRDPYNIEAKLKQYKSRAAFKLIEMNDAHKFLRPGITVVDLGFAPGSWTQVAVAKTRPGGSVLGIDVIPAQPPAGASAMQANFLSRRAQIAAKEFFANGANGRASPGGHVQSPELGEAHLAEGSAHREDIFTVNVVLSDMMANTTGLTVADHGASMDLCDAALVFCLDALTTGGHFICKFFDGDEAPAFEDRLKKVFEKVEREKPDASRKTSREGYFVAMNKRANLDAKALKKEFWG</sequence>
<dbReference type="Gene3D" id="3.40.50.150">
    <property type="entry name" value="Vaccinia Virus protein VP39"/>
    <property type="match status" value="1"/>
</dbReference>
<dbReference type="InterPro" id="IPR015507">
    <property type="entry name" value="rRNA-MeTfrase_E"/>
</dbReference>
<dbReference type="Pfam" id="PF01728">
    <property type="entry name" value="FtsJ"/>
    <property type="match status" value="1"/>
</dbReference>
<evidence type="ECO:0000256" key="2">
    <source>
        <dbReference type="ARBA" id="ARBA00022552"/>
    </source>
</evidence>
<gene>
    <name evidence="8" type="ORF">G7K_4056-t1</name>
</gene>
<proteinExistence type="inferred from homology"/>
<dbReference type="InterPro" id="IPR050082">
    <property type="entry name" value="RNA_methyltr_RlmE"/>
</dbReference>